<evidence type="ECO:0000313" key="3">
    <source>
        <dbReference type="Proteomes" id="UP001168380"/>
    </source>
</evidence>
<sequence>MRRAVGFTLIELITVIVIVAVVAVIGTQFIVSAMESYQLTQNRARLAATGRQAIERISRQIRAAMPYSLRATNTDNCVQFMPLAAGGFYRQPVPTDTPVSSLSTSPYTIDFDTADYIAIGALSAGELYGTSPRSLAAVTATAPTSVSFASHTWQRNSESQRFYLVGRPQAFCLVAGELRFYQDLDPAGDNVSTGAPYSLLARNAVASATPAFVVSGNTAENNFRVTLNLGFAEGGEQVDFFQEVALRNVP</sequence>
<dbReference type="EMBL" id="JAULRT010000059">
    <property type="protein sequence ID" value="MDO3383004.1"/>
    <property type="molecule type" value="Genomic_DNA"/>
</dbReference>
<dbReference type="SUPFAM" id="SSF54523">
    <property type="entry name" value="Pili subunits"/>
    <property type="match status" value="1"/>
</dbReference>
<keyword evidence="1" id="KW-0812">Transmembrane</keyword>
<protein>
    <submittedName>
        <fullName evidence="2">Prepilin-type N-terminal cleavage/methylation domain-containing protein</fullName>
    </submittedName>
</protein>
<keyword evidence="1" id="KW-1133">Transmembrane helix</keyword>
<reference evidence="2" key="1">
    <citation type="submission" date="2023-07" db="EMBL/GenBank/DDBJ databases">
        <title>Gilvimarinus algae sp. nov., isolated from the surface of Kelp.</title>
        <authorList>
            <person name="Sun Y.Y."/>
            <person name="Gong Y."/>
            <person name="Du Z.J."/>
        </authorList>
    </citation>
    <scope>NUCLEOTIDE SEQUENCE</scope>
    <source>
        <strain evidence="2">SDUM040014</strain>
    </source>
</reference>
<evidence type="ECO:0000313" key="2">
    <source>
        <dbReference type="EMBL" id="MDO3383004.1"/>
    </source>
</evidence>
<gene>
    <name evidence="2" type="ORF">QWI16_12565</name>
</gene>
<dbReference type="Proteomes" id="UP001168380">
    <property type="component" value="Unassembled WGS sequence"/>
</dbReference>
<dbReference type="NCBIfam" id="TIGR02532">
    <property type="entry name" value="IV_pilin_GFxxxE"/>
    <property type="match status" value="1"/>
</dbReference>
<proteinExistence type="predicted"/>
<name>A0ABT8THQ2_9GAMM</name>
<feature type="transmembrane region" description="Helical" evidence="1">
    <location>
        <begin position="12"/>
        <end position="31"/>
    </location>
</feature>
<accession>A0ABT8THQ2</accession>
<keyword evidence="3" id="KW-1185">Reference proteome</keyword>
<comment type="caution">
    <text evidence="2">The sequence shown here is derived from an EMBL/GenBank/DDBJ whole genome shotgun (WGS) entry which is preliminary data.</text>
</comment>
<dbReference type="InterPro" id="IPR012902">
    <property type="entry name" value="N_methyl_site"/>
</dbReference>
<dbReference type="Gene3D" id="3.30.700.10">
    <property type="entry name" value="Glycoprotein, Type 4 Pilin"/>
    <property type="match status" value="1"/>
</dbReference>
<organism evidence="2 3">
    <name type="scientific">Gilvimarinus algae</name>
    <dbReference type="NCBI Taxonomy" id="3058037"/>
    <lineage>
        <taxon>Bacteria</taxon>
        <taxon>Pseudomonadati</taxon>
        <taxon>Pseudomonadota</taxon>
        <taxon>Gammaproteobacteria</taxon>
        <taxon>Cellvibrionales</taxon>
        <taxon>Cellvibrionaceae</taxon>
        <taxon>Gilvimarinus</taxon>
    </lineage>
</organism>
<dbReference type="Pfam" id="PF07963">
    <property type="entry name" value="N_methyl"/>
    <property type="match status" value="1"/>
</dbReference>
<evidence type="ECO:0000256" key="1">
    <source>
        <dbReference type="SAM" id="Phobius"/>
    </source>
</evidence>
<keyword evidence="1" id="KW-0472">Membrane</keyword>
<dbReference type="RefSeq" id="WP_302713606.1">
    <property type="nucleotide sequence ID" value="NZ_JAULRT010000059.1"/>
</dbReference>
<dbReference type="InterPro" id="IPR045584">
    <property type="entry name" value="Pilin-like"/>
</dbReference>